<dbReference type="Proteomes" id="UP000293995">
    <property type="component" value="Chromosome"/>
</dbReference>
<dbReference type="RefSeq" id="WP_129389970.1">
    <property type="nucleotide sequence ID" value="NZ_CP035494.1"/>
</dbReference>
<evidence type="ECO:0000313" key="1">
    <source>
        <dbReference type="EMBL" id="QAY60482.1"/>
    </source>
</evidence>
<proteinExistence type="predicted"/>
<dbReference type="EMBL" id="CP035494">
    <property type="protein sequence ID" value="QAY60482.1"/>
    <property type="molecule type" value="Genomic_DNA"/>
</dbReference>
<accession>A0A4P6EDY1</accession>
<dbReference type="OrthoDB" id="4991229at2"/>
<organism evidence="1 2">
    <name type="scientific">Microbacterium protaetiae</name>
    <dbReference type="NCBI Taxonomy" id="2509458"/>
    <lineage>
        <taxon>Bacteria</taxon>
        <taxon>Bacillati</taxon>
        <taxon>Actinomycetota</taxon>
        <taxon>Actinomycetes</taxon>
        <taxon>Micrococcales</taxon>
        <taxon>Microbacteriaceae</taxon>
        <taxon>Microbacterium</taxon>
    </lineage>
</organism>
<name>A0A4P6EDY1_9MICO</name>
<evidence type="ECO:0008006" key="3">
    <source>
        <dbReference type="Google" id="ProtNLM"/>
    </source>
</evidence>
<protein>
    <recommendedName>
        <fullName evidence="3">Asp23/Gls24 family envelope stress response protein</fullName>
    </recommendedName>
</protein>
<reference evidence="1 2" key="1">
    <citation type="submission" date="2019-01" db="EMBL/GenBank/DDBJ databases">
        <title>Genome sequencing of strain DFW100M-13.</title>
        <authorList>
            <person name="Heo J."/>
            <person name="Kim S.-J."/>
            <person name="Kim J.-S."/>
            <person name="Hong S.-B."/>
            <person name="Kwon S.-W."/>
        </authorList>
    </citation>
    <scope>NUCLEOTIDE SEQUENCE [LARGE SCALE GENOMIC DNA]</scope>
    <source>
        <strain evidence="1 2">DFW100M-13</strain>
    </source>
</reference>
<evidence type="ECO:0000313" key="2">
    <source>
        <dbReference type="Proteomes" id="UP000293995"/>
    </source>
</evidence>
<sequence>MTTEDSAVLAAAVEAAARAVTGVITLYRPGSLAANLLDAGAELLGRSPSLVAIDESGGELRVRVAIGVHAAQGAPQTVRAVHDAVRALLEPRHPDAQIEVTVVHIMDATA</sequence>
<keyword evidence="2" id="KW-1185">Reference proteome</keyword>
<dbReference type="AlphaFoldDB" id="A0A4P6EDY1"/>
<dbReference type="KEGG" id="mprt:ET475_11120"/>
<gene>
    <name evidence="1" type="ORF">ET475_11120</name>
</gene>